<gene>
    <name evidence="9" type="ORF">E3N88_30787</name>
</gene>
<dbReference type="Proteomes" id="UP000326396">
    <property type="component" value="Linkage Group LG5"/>
</dbReference>
<keyword evidence="2" id="KW-0963">Cytoplasm</keyword>
<dbReference type="SUPFAM" id="SSF52540">
    <property type="entry name" value="P-loop containing nucleoside triphosphate hydrolases"/>
    <property type="match status" value="1"/>
</dbReference>
<feature type="domain" description="Kinesin motor" evidence="8">
    <location>
        <begin position="38"/>
        <end position="130"/>
    </location>
</feature>
<sequence length="130" mass="14465">MNSINHYLPTHLRDYHRGDADLDCCTLRIISCIERNSNIQNEVQVSVDPHVKSDDLVAVGDRRFSLDAVLDSKSSQEDAFQSVGAPMVKSAMAGYNTLVLAYGQAMMLLTHISHLDSARLSLYVRLNLLC</sequence>
<dbReference type="GO" id="GO:0007052">
    <property type="term" value="P:mitotic spindle organization"/>
    <property type="evidence" value="ECO:0007669"/>
    <property type="project" value="TreeGrafter"/>
</dbReference>
<evidence type="ECO:0000313" key="10">
    <source>
        <dbReference type="Proteomes" id="UP000326396"/>
    </source>
</evidence>
<evidence type="ECO:0000259" key="8">
    <source>
        <dbReference type="PROSITE" id="PS50067"/>
    </source>
</evidence>
<evidence type="ECO:0000256" key="4">
    <source>
        <dbReference type="ARBA" id="ARBA00022840"/>
    </source>
</evidence>
<dbReference type="PROSITE" id="PS50067">
    <property type="entry name" value="KINESIN_MOTOR_2"/>
    <property type="match status" value="1"/>
</dbReference>
<protein>
    <recommendedName>
        <fullName evidence="8">Kinesin motor domain-containing protein</fullName>
    </recommendedName>
</protein>
<keyword evidence="6" id="KW-0505">Motor protein</keyword>
<dbReference type="OrthoDB" id="1724961at2759"/>
<proteinExistence type="inferred from homology"/>
<evidence type="ECO:0000313" key="9">
    <source>
        <dbReference type="EMBL" id="KAD3641563.1"/>
    </source>
</evidence>
<dbReference type="EMBL" id="SZYD01000015">
    <property type="protein sequence ID" value="KAD3641563.1"/>
    <property type="molecule type" value="Genomic_DNA"/>
</dbReference>
<comment type="subcellular location">
    <subcellularLocation>
        <location evidence="1">Cytoplasm</location>
    </subcellularLocation>
</comment>
<comment type="caution">
    <text evidence="7">Lacks conserved residue(s) required for the propagation of feature annotation.</text>
</comment>
<evidence type="ECO:0000256" key="7">
    <source>
        <dbReference type="PROSITE-ProRule" id="PRU00283"/>
    </source>
</evidence>
<dbReference type="Gene3D" id="3.40.850.10">
    <property type="entry name" value="Kinesin motor domain"/>
    <property type="match status" value="1"/>
</dbReference>
<keyword evidence="3" id="KW-0547">Nucleotide-binding</keyword>
<evidence type="ECO:0000256" key="6">
    <source>
        <dbReference type="ARBA" id="ARBA00023175"/>
    </source>
</evidence>
<evidence type="ECO:0000256" key="3">
    <source>
        <dbReference type="ARBA" id="ARBA00022741"/>
    </source>
</evidence>
<reference evidence="9 10" key="1">
    <citation type="submission" date="2019-05" db="EMBL/GenBank/DDBJ databases">
        <title>Mikania micrantha, genome provides insights into the molecular mechanism of rapid growth.</title>
        <authorList>
            <person name="Liu B."/>
        </authorList>
    </citation>
    <scope>NUCLEOTIDE SEQUENCE [LARGE SCALE GENOMIC DNA]</scope>
    <source>
        <strain evidence="9">NLD-2019</strain>
        <tissue evidence="9">Leaf</tissue>
    </source>
</reference>
<organism evidence="9 10">
    <name type="scientific">Mikania micrantha</name>
    <name type="common">bitter vine</name>
    <dbReference type="NCBI Taxonomy" id="192012"/>
    <lineage>
        <taxon>Eukaryota</taxon>
        <taxon>Viridiplantae</taxon>
        <taxon>Streptophyta</taxon>
        <taxon>Embryophyta</taxon>
        <taxon>Tracheophyta</taxon>
        <taxon>Spermatophyta</taxon>
        <taxon>Magnoliopsida</taxon>
        <taxon>eudicotyledons</taxon>
        <taxon>Gunneridae</taxon>
        <taxon>Pentapetalae</taxon>
        <taxon>asterids</taxon>
        <taxon>campanulids</taxon>
        <taxon>Asterales</taxon>
        <taxon>Asteraceae</taxon>
        <taxon>Asteroideae</taxon>
        <taxon>Heliantheae alliance</taxon>
        <taxon>Eupatorieae</taxon>
        <taxon>Mikania</taxon>
    </lineage>
</organism>
<dbReference type="InterPro" id="IPR027640">
    <property type="entry name" value="Kinesin-like_fam"/>
</dbReference>
<dbReference type="PANTHER" id="PTHR47969">
    <property type="entry name" value="CHROMOSOME-ASSOCIATED KINESIN KIF4A-RELATED"/>
    <property type="match status" value="1"/>
</dbReference>
<dbReference type="GO" id="GO:0005524">
    <property type="term" value="F:ATP binding"/>
    <property type="evidence" value="ECO:0007669"/>
    <property type="project" value="UniProtKB-KW"/>
</dbReference>
<dbReference type="PANTHER" id="PTHR47969:SF15">
    <property type="entry name" value="CHROMOSOME-ASSOCIATED KINESIN KIF4A-RELATED"/>
    <property type="match status" value="1"/>
</dbReference>
<evidence type="ECO:0000256" key="2">
    <source>
        <dbReference type="ARBA" id="ARBA00022490"/>
    </source>
</evidence>
<dbReference type="InterPro" id="IPR027417">
    <property type="entry name" value="P-loop_NTPase"/>
</dbReference>
<dbReference type="GO" id="GO:0051231">
    <property type="term" value="P:spindle elongation"/>
    <property type="evidence" value="ECO:0007669"/>
    <property type="project" value="TreeGrafter"/>
</dbReference>
<dbReference type="InterPro" id="IPR001752">
    <property type="entry name" value="Kinesin_motor_dom"/>
</dbReference>
<dbReference type="InterPro" id="IPR036961">
    <property type="entry name" value="Kinesin_motor_dom_sf"/>
</dbReference>
<dbReference type="GO" id="GO:0005737">
    <property type="term" value="C:cytoplasm"/>
    <property type="evidence" value="ECO:0007669"/>
    <property type="project" value="UniProtKB-SubCell"/>
</dbReference>
<keyword evidence="4" id="KW-0067">ATP-binding</keyword>
<dbReference type="GO" id="GO:0005875">
    <property type="term" value="C:microtubule associated complex"/>
    <property type="evidence" value="ECO:0007669"/>
    <property type="project" value="TreeGrafter"/>
</dbReference>
<comment type="similarity">
    <text evidence="7">Belongs to the TRAFAC class myosin-kinesin ATPase superfamily. Kinesin family.</text>
</comment>
<dbReference type="AlphaFoldDB" id="A0A5N6MN27"/>
<comment type="caution">
    <text evidence="9">The sequence shown here is derived from an EMBL/GenBank/DDBJ whole genome shotgun (WGS) entry which is preliminary data.</text>
</comment>
<evidence type="ECO:0000256" key="1">
    <source>
        <dbReference type="ARBA" id="ARBA00004496"/>
    </source>
</evidence>
<dbReference type="Pfam" id="PF00225">
    <property type="entry name" value="Kinesin"/>
    <property type="match status" value="1"/>
</dbReference>
<keyword evidence="10" id="KW-1185">Reference proteome</keyword>
<name>A0A5N6MN27_9ASTR</name>
<dbReference type="GO" id="GO:0007018">
    <property type="term" value="P:microtubule-based movement"/>
    <property type="evidence" value="ECO:0007669"/>
    <property type="project" value="InterPro"/>
</dbReference>
<accession>A0A5N6MN27</accession>
<keyword evidence="5" id="KW-0175">Coiled coil</keyword>
<evidence type="ECO:0000256" key="5">
    <source>
        <dbReference type="ARBA" id="ARBA00023054"/>
    </source>
</evidence>
<dbReference type="GO" id="GO:0003777">
    <property type="term" value="F:microtubule motor activity"/>
    <property type="evidence" value="ECO:0007669"/>
    <property type="project" value="InterPro"/>
</dbReference>
<dbReference type="GO" id="GO:0008017">
    <property type="term" value="F:microtubule binding"/>
    <property type="evidence" value="ECO:0007669"/>
    <property type="project" value="InterPro"/>
</dbReference>